<proteinExistence type="predicted"/>
<accession>A0A5B7DET5</accession>
<protein>
    <submittedName>
        <fullName evidence="2">Uncharacterized protein</fullName>
    </submittedName>
</protein>
<feature type="region of interest" description="Disordered" evidence="1">
    <location>
        <begin position="1"/>
        <end position="111"/>
    </location>
</feature>
<gene>
    <name evidence="2" type="ORF">E2C01_012860</name>
</gene>
<evidence type="ECO:0000256" key="1">
    <source>
        <dbReference type="SAM" id="MobiDB-lite"/>
    </source>
</evidence>
<dbReference type="Proteomes" id="UP000324222">
    <property type="component" value="Unassembled WGS sequence"/>
</dbReference>
<feature type="region of interest" description="Disordered" evidence="1">
    <location>
        <begin position="161"/>
        <end position="185"/>
    </location>
</feature>
<feature type="compositionally biased region" description="Low complexity" evidence="1">
    <location>
        <begin position="35"/>
        <end position="46"/>
    </location>
</feature>
<feature type="compositionally biased region" description="Polar residues" evidence="1">
    <location>
        <begin position="69"/>
        <end position="90"/>
    </location>
</feature>
<name>A0A5B7DET5_PORTR</name>
<evidence type="ECO:0000313" key="2">
    <source>
        <dbReference type="EMBL" id="MPC19931.1"/>
    </source>
</evidence>
<reference evidence="2 3" key="1">
    <citation type="submission" date="2019-05" db="EMBL/GenBank/DDBJ databases">
        <title>Another draft genome of Portunus trituberculatus and its Hox gene families provides insights of decapod evolution.</title>
        <authorList>
            <person name="Jeong J.-H."/>
            <person name="Song I."/>
            <person name="Kim S."/>
            <person name="Choi T."/>
            <person name="Kim D."/>
            <person name="Ryu S."/>
            <person name="Kim W."/>
        </authorList>
    </citation>
    <scope>NUCLEOTIDE SEQUENCE [LARGE SCALE GENOMIC DNA]</scope>
    <source>
        <tissue evidence="2">Muscle</tissue>
    </source>
</reference>
<evidence type="ECO:0000313" key="3">
    <source>
        <dbReference type="Proteomes" id="UP000324222"/>
    </source>
</evidence>
<sequence>MSSGNAGGTVGLTSWPNRHAIGSDQAGGGTVYCAGSRSGSPSSRLSYQTYASPGDSGTMGRTRRRSGIPRSTGTSREPSPTRYTALSGISPSKCRSRSISGTSEMPPQVPVKSRQVMAQKILQQSREAESALADALVSLPPGGVLEQSVCCVSKQVSLGRPHTPAPTPTHARLSHALPPAPPTTRDVRDHCGAHCISCVSAAAHARKSSWRVATRGGEAAVGGGVGAAPWLPPPRHAVFTETYLCVSGSNSGSRGVGEGGC</sequence>
<keyword evidence="3" id="KW-1185">Reference proteome</keyword>
<dbReference type="EMBL" id="VSRR010000818">
    <property type="protein sequence ID" value="MPC19931.1"/>
    <property type="molecule type" value="Genomic_DNA"/>
</dbReference>
<organism evidence="2 3">
    <name type="scientific">Portunus trituberculatus</name>
    <name type="common">Swimming crab</name>
    <name type="synonym">Neptunus trituberculatus</name>
    <dbReference type="NCBI Taxonomy" id="210409"/>
    <lineage>
        <taxon>Eukaryota</taxon>
        <taxon>Metazoa</taxon>
        <taxon>Ecdysozoa</taxon>
        <taxon>Arthropoda</taxon>
        <taxon>Crustacea</taxon>
        <taxon>Multicrustacea</taxon>
        <taxon>Malacostraca</taxon>
        <taxon>Eumalacostraca</taxon>
        <taxon>Eucarida</taxon>
        <taxon>Decapoda</taxon>
        <taxon>Pleocyemata</taxon>
        <taxon>Brachyura</taxon>
        <taxon>Eubrachyura</taxon>
        <taxon>Portunoidea</taxon>
        <taxon>Portunidae</taxon>
        <taxon>Portuninae</taxon>
        <taxon>Portunus</taxon>
    </lineage>
</organism>
<dbReference type="AlphaFoldDB" id="A0A5B7DET5"/>
<comment type="caution">
    <text evidence="2">The sequence shown here is derived from an EMBL/GenBank/DDBJ whole genome shotgun (WGS) entry which is preliminary data.</text>
</comment>
<feature type="compositionally biased region" description="Gly residues" evidence="1">
    <location>
        <begin position="1"/>
        <end position="10"/>
    </location>
</feature>